<dbReference type="GO" id="GO:0016011">
    <property type="term" value="C:dystroglycan complex"/>
    <property type="evidence" value="ECO:0007669"/>
    <property type="project" value="TreeGrafter"/>
</dbReference>
<dbReference type="GO" id="GO:0021675">
    <property type="term" value="P:nerve development"/>
    <property type="evidence" value="ECO:0007669"/>
    <property type="project" value="TreeGrafter"/>
</dbReference>
<dbReference type="AlphaFoldDB" id="A0A091RTC2"/>
<sequence>RCGKQVPINSAEIIISARAETLTVQERLYVVCTMAEYLHLDSSLLTLLQYTDLAHRGLQSLTVLVEDTGHVDFTVNHYVGLSWPVKCGGFAMLHEFIQVLQHNIDSHHLSQLLGYEIVGWRILRRGDYERKSPGQQRRRLMITPTPTLKPIIITQRLATGDASRPLSSTVPSRLLTQLVITSTRSLSSFCEERITMESYKMQNNTHFVVSQENLVTLEMDSVWDMPTNPPVSVTFADSNFPDVSPSLITKTALLFTELEALPSRASDTSLLLEQLKPHVLETDSYFLFSKSQ</sequence>
<accession>A0A091RTC2</accession>
<dbReference type="GO" id="GO:0043236">
    <property type="term" value="F:laminin binding"/>
    <property type="evidence" value="ECO:0007669"/>
    <property type="project" value="TreeGrafter"/>
</dbReference>
<evidence type="ECO:0000313" key="1">
    <source>
        <dbReference type="EMBL" id="KFQ45915.1"/>
    </source>
</evidence>
<name>A0A091RTC2_NESNO</name>
<protein>
    <submittedName>
        <fullName evidence="1">Uncharacterized protein</fullName>
    </submittedName>
</protein>
<dbReference type="GO" id="GO:0042383">
    <property type="term" value="C:sarcolemma"/>
    <property type="evidence" value="ECO:0007669"/>
    <property type="project" value="TreeGrafter"/>
</dbReference>
<feature type="non-terminal residue" evidence="1">
    <location>
        <position position="1"/>
    </location>
</feature>
<dbReference type="GO" id="GO:0016203">
    <property type="term" value="P:muscle attachment"/>
    <property type="evidence" value="ECO:0007669"/>
    <property type="project" value="TreeGrafter"/>
</dbReference>
<dbReference type="GO" id="GO:0002009">
    <property type="term" value="P:morphogenesis of an epithelium"/>
    <property type="evidence" value="ECO:0007669"/>
    <property type="project" value="TreeGrafter"/>
</dbReference>
<dbReference type="Proteomes" id="UP000053840">
    <property type="component" value="Unassembled WGS sequence"/>
</dbReference>
<keyword evidence="2" id="KW-1185">Reference proteome</keyword>
<dbReference type="EMBL" id="KK933023">
    <property type="protein sequence ID" value="KFQ45915.1"/>
    <property type="molecule type" value="Genomic_DNA"/>
</dbReference>
<dbReference type="Gene3D" id="3.30.70.1040">
    <property type="entry name" value="Dystroglycan, domain 2"/>
    <property type="match status" value="1"/>
</dbReference>
<dbReference type="PANTHER" id="PTHR21559:SF24">
    <property type="entry name" value="DYSTROGLYCAN 1"/>
    <property type="match status" value="1"/>
</dbReference>
<organism evidence="1 2">
    <name type="scientific">Nestor notabilis</name>
    <name type="common">Kea</name>
    <dbReference type="NCBI Taxonomy" id="176057"/>
    <lineage>
        <taxon>Eukaryota</taxon>
        <taxon>Metazoa</taxon>
        <taxon>Chordata</taxon>
        <taxon>Craniata</taxon>
        <taxon>Vertebrata</taxon>
        <taxon>Euteleostomi</taxon>
        <taxon>Archelosauria</taxon>
        <taxon>Archosauria</taxon>
        <taxon>Dinosauria</taxon>
        <taxon>Saurischia</taxon>
        <taxon>Theropoda</taxon>
        <taxon>Coelurosauria</taxon>
        <taxon>Aves</taxon>
        <taxon>Neognathae</taxon>
        <taxon>Neoaves</taxon>
        <taxon>Telluraves</taxon>
        <taxon>Australaves</taxon>
        <taxon>Psittaciformes</taxon>
        <taxon>Psittacidae</taxon>
        <taxon>Nestor</taxon>
    </lineage>
</organism>
<dbReference type="PANTHER" id="PTHR21559">
    <property type="entry name" value="DYSTROGLYCAN-RELATED"/>
    <property type="match status" value="1"/>
</dbReference>
<gene>
    <name evidence="1" type="ORF">N333_11961</name>
</gene>
<dbReference type="InterPro" id="IPR027468">
    <property type="entry name" value="Alpha-dystroglycan_domain_2"/>
</dbReference>
<proteinExistence type="predicted"/>
<evidence type="ECO:0000313" key="2">
    <source>
        <dbReference type="Proteomes" id="UP000053840"/>
    </source>
</evidence>
<feature type="non-terminal residue" evidence="1">
    <location>
        <position position="292"/>
    </location>
</feature>
<dbReference type="GO" id="GO:0007411">
    <property type="term" value="P:axon guidance"/>
    <property type="evidence" value="ECO:0007669"/>
    <property type="project" value="TreeGrafter"/>
</dbReference>
<reference evidence="1 2" key="1">
    <citation type="submission" date="2014-04" db="EMBL/GenBank/DDBJ databases">
        <title>Genome evolution of avian class.</title>
        <authorList>
            <person name="Zhang G."/>
            <person name="Li C."/>
        </authorList>
    </citation>
    <scope>NUCLEOTIDE SEQUENCE [LARGE SCALE GENOMIC DNA]</scope>
    <source>
        <strain evidence="1">BGI_N333</strain>
    </source>
</reference>
<dbReference type="SUPFAM" id="SSF111006">
    <property type="entry name" value="Dystroglycan, domain 2"/>
    <property type="match status" value="1"/>
</dbReference>